<keyword evidence="2" id="KW-1185">Reference proteome</keyword>
<gene>
    <name evidence="1" type="ORF">DES35_1223</name>
</gene>
<comment type="caution">
    <text evidence="1">The sequence shown here is derived from an EMBL/GenBank/DDBJ whole genome shotgun (WGS) entry which is preliminary data.</text>
</comment>
<protein>
    <submittedName>
        <fullName evidence="1">Uncharacterized protein</fullName>
    </submittedName>
</protein>
<evidence type="ECO:0000313" key="2">
    <source>
        <dbReference type="Proteomes" id="UP000253517"/>
    </source>
</evidence>
<organism evidence="1 2">
    <name type="scientific">Schleiferia thermophila</name>
    <dbReference type="NCBI Taxonomy" id="884107"/>
    <lineage>
        <taxon>Bacteria</taxon>
        <taxon>Pseudomonadati</taxon>
        <taxon>Bacteroidota</taxon>
        <taxon>Flavobacteriia</taxon>
        <taxon>Flavobacteriales</taxon>
        <taxon>Schleiferiaceae</taxon>
        <taxon>Schleiferia</taxon>
    </lineage>
</organism>
<accession>A0A368ZTP3</accession>
<dbReference type="EMBL" id="QPJS01000022">
    <property type="protein sequence ID" value="RCX00350.1"/>
    <property type="molecule type" value="Genomic_DNA"/>
</dbReference>
<dbReference type="AlphaFoldDB" id="A0A368ZTP3"/>
<dbReference type="Proteomes" id="UP000253517">
    <property type="component" value="Unassembled WGS sequence"/>
</dbReference>
<evidence type="ECO:0000313" key="1">
    <source>
        <dbReference type="EMBL" id="RCX00350.1"/>
    </source>
</evidence>
<sequence>MWVTKNAYRPKHPKFSIPKEPFKANELINNHLLYVSTKKFVNYDGSVVIGYMGFYSDGRMIIDNTWEKEMSQTLNERNSFNTASSIGYYTTNGNTIKMEYFLPGDGGRYETREGIIKKDTIILIEKIPQPLRKEIRSDTLVKSSYPLQDN</sequence>
<proteinExistence type="predicted"/>
<reference evidence="1 2" key="1">
    <citation type="submission" date="2018-07" db="EMBL/GenBank/DDBJ databases">
        <title>Genomic Encyclopedia of Type Strains, Phase IV (KMG-IV): sequencing the most valuable type-strain genomes for metagenomic binning, comparative biology and taxonomic classification.</title>
        <authorList>
            <person name="Goeker M."/>
        </authorList>
    </citation>
    <scope>NUCLEOTIDE SEQUENCE [LARGE SCALE GENOMIC DNA]</scope>
    <source>
        <strain evidence="1 2">DSM 21410</strain>
    </source>
</reference>
<name>A0A368ZTP3_9FLAO</name>